<organism evidence="3 4">
    <name type="scientific">Lupinus albus</name>
    <name type="common">White lupine</name>
    <name type="synonym">Lupinus termis</name>
    <dbReference type="NCBI Taxonomy" id="3870"/>
    <lineage>
        <taxon>Eukaryota</taxon>
        <taxon>Viridiplantae</taxon>
        <taxon>Streptophyta</taxon>
        <taxon>Embryophyta</taxon>
        <taxon>Tracheophyta</taxon>
        <taxon>Spermatophyta</taxon>
        <taxon>Magnoliopsida</taxon>
        <taxon>eudicotyledons</taxon>
        <taxon>Gunneridae</taxon>
        <taxon>Pentapetalae</taxon>
        <taxon>rosids</taxon>
        <taxon>fabids</taxon>
        <taxon>Fabales</taxon>
        <taxon>Fabaceae</taxon>
        <taxon>Papilionoideae</taxon>
        <taxon>50 kb inversion clade</taxon>
        <taxon>genistoids sensu lato</taxon>
        <taxon>core genistoids</taxon>
        <taxon>Genisteae</taxon>
        <taxon>Lupinus</taxon>
    </lineage>
</organism>
<gene>
    <name evidence="3" type="ORF">Lalb_Chr05g0211091</name>
</gene>
<dbReference type="InterPro" id="IPR032867">
    <property type="entry name" value="DYW_dom"/>
</dbReference>
<reference evidence="4" key="1">
    <citation type="journal article" date="2020" name="Nat. Commun.">
        <title>Genome sequence of the cluster root forming white lupin.</title>
        <authorList>
            <person name="Hufnagel B."/>
            <person name="Marques A."/>
            <person name="Soriano A."/>
            <person name="Marques L."/>
            <person name="Divol F."/>
            <person name="Doumas P."/>
            <person name="Sallet E."/>
            <person name="Mancinotti D."/>
            <person name="Carrere S."/>
            <person name="Marande W."/>
            <person name="Arribat S."/>
            <person name="Keller J."/>
            <person name="Huneau C."/>
            <person name="Blein T."/>
            <person name="Aime D."/>
            <person name="Laguerre M."/>
            <person name="Taylor J."/>
            <person name="Schubert V."/>
            <person name="Nelson M."/>
            <person name="Geu-Flores F."/>
            <person name="Crespi M."/>
            <person name="Gallardo-Guerrero K."/>
            <person name="Delaux P.-M."/>
            <person name="Salse J."/>
            <person name="Berges H."/>
            <person name="Guyot R."/>
            <person name="Gouzy J."/>
            <person name="Peret B."/>
        </authorList>
    </citation>
    <scope>NUCLEOTIDE SEQUENCE [LARGE SCALE GENOMIC DNA]</scope>
    <source>
        <strain evidence="4">cv. Amiga</strain>
    </source>
</reference>
<accession>A0A6A4QHX1</accession>
<dbReference type="Proteomes" id="UP000447434">
    <property type="component" value="Chromosome 5"/>
</dbReference>
<keyword evidence="4" id="KW-1185">Reference proteome</keyword>
<protein>
    <submittedName>
        <fullName evidence="3">Putative DYW domain-containing protein</fullName>
    </submittedName>
</protein>
<evidence type="ECO:0000313" key="3">
    <source>
        <dbReference type="EMBL" id="KAE9612824.1"/>
    </source>
</evidence>
<evidence type="ECO:0000313" key="4">
    <source>
        <dbReference type="Proteomes" id="UP000447434"/>
    </source>
</evidence>
<evidence type="ECO:0000259" key="2">
    <source>
        <dbReference type="Pfam" id="PF14432"/>
    </source>
</evidence>
<dbReference type="EMBL" id="WOCE01000005">
    <property type="protein sequence ID" value="KAE9612824.1"/>
    <property type="molecule type" value="Genomic_DNA"/>
</dbReference>
<dbReference type="Pfam" id="PF14432">
    <property type="entry name" value="DYW_deaminase"/>
    <property type="match status" value="1"/>
</dbReference>
<dbReference type="AlphaFoldDB" id="A0A6A4QHX1"/>
<dbReference type="OrthoDB" id="1751679at2759"/>
<sequence>MLEEINYRVRKAGYVPDTANVLIDEQVKEHLLSKHCEKIVMAYGLITTGQGIPIRIVKNLPICLGSYSFEKIVSKLYSMDITVRDNEKESLFTYGSRVILVTNRKGIFYRMQNAPALSYQNRRIFHKINSKAETRVYESSSSMSQHNLKRISRKKMPNLRWLM</sequence>
<proteinExistence type="inferred from homology"/>
<comment type="caution">
    <text evidence="3">The sequence shown here is derived from an EMBL/GenBank/DDBJ whole genome shotgun (WGS) entry which is preliminary data.</text>
</comment>
<dbReference type="GO" id="GO:0008270">
    <property type="term" value="F:zinc ion binding"/>
    <property type="evidence" value="ECO:0007669"/>
    <property type="project" value="InterPro"/>
</dbReference>
<evidence type="ECO:0000256" key="1">
    <source>
        <dbReference type="ARBA" id="ARBA00006643"/>
    </source>
</evidence>
<comment type="similarity">
    <text evidence="1">Belongs to the PPR family. PCMP-H subfamily.</text>
</comment>
<name>A0A6A4QHX1_LUPAL</name>
<feature type="domain" description="DYW" evidence="2">
    <location>
        <begin position="13"/>
        <end position="95"/>
    </location>
</feature>